<organism evidence="1 2">
    <name type="scientific">Trichonephila inaurata madagascariensis</name>
    <dbReference type="NCBI Taxonomy" id="2747483"/>
    <lineage>
        <taxon>Eukaryota</taxon>
        <taxon>Metazoa</taxon>
        <taxon>Ecdysozoa</taxon>
        <taxon>Arthropoda</taxon>
        <taxon>Chelicerata</taxon>
        <taxon>Arachnida</taxon>
        <taxon>Araneae</taxon>
        <taxon>Araneomorphae</taxon>
        <taxon>Entelegynae</taxon>
        <taxon>Araneoidea</taxon>
        <taxon>Nephilidae</taxon>
        <taxon>Trichonephila</taxon>
        <taxon>Trichonephila inaurata</taxon>
    </lineage>
</organism>
<reference evidence="1" key="1">
    <citation type="submission" date="2020-08" db="EMBL/GenBank/DDBJ databases">
        <title>Multicomponent nature underlies the extraordinary mechanical properties of spider dragline silk.</title>
        <authorList>
            <person name="Kono N."/>
            <person name="Nakamura H."/>
            <person name="Mori M."/>
            <person name="Yoshida Y."/>
            <person name="Ohtoshi R."/>
            <person name="Malay A.D."/>
            <person name="Moran D.A.P."/>
            <person name="Tomita M."/>
            <person name="Numata K."/>
            <person name="Arakawa K."/>
        </authorList>
    </citation>
    <scope>NUCLEOTIDE SEQUENCE</scope>
</reference>
<name>A0A8X6Y0G9_9ARAC</name>
<dbReference type="AlphaFoldDB" id="A0A8X6Y0G9"/>
<gene>
    <name evidence="1" type="ORF">TNIN_247621</name>
</gene>
<evidence type="ECO:0000313" key="2">
    <source>
        <dbReference type="Proteomes" id="UP000886998"/>
    </source>
</evidence>
<proteinExistence type="predicted"/>
<sequence>MKRKEVEDQTGINDSYCDDGASKITFLRGSSSGIAAAAMFHGWGKVAASASHWTRAPKDRQRGDIALGAIPFSLAPTLRGPILYGRPYR</sequence>
<dbReference type="EMBL" id="BMAV01014927">
    <property type="protein sequence ID" value="GFY63760.1"/>
    <property type="molecule type" value="Genomic_DNA"/>
</dbReference>
<evidence type="ECO:0000313" key="1">
    <source>
        <dbReference type="EMBL" id="GFY63760.1"/>
    </source>
</evidence>
<accession>A0A8X6Y0G9</accession>
<protein>
    <submittedName>
        <fullName evidence="1">Uncharacterized protein</fullName>
    </submittedName>
</protein>
<comment type="caution">
    <text evidence="1">The sequence shown here is derived from an EMBL/GenBank/DDBJ whole genome shotgun (WGS) entry which is preliminary data.</text>
</comment>
<dbReference type="Proteomes" id="UP000886998">
    <property type="component" value="Unassembled WGS sequence"/>
</dbReference>
<keyword evidence="2" id="KW-1185">Reference proteome</keyword>